<evidence type="ECO:0000256" key="4">
    <source>
        <dbReference type="ARBA" id="ARBA00023235"/>
    </source>
</evidence>
<reference evidence="9" key="3">
    <citation type="submission" date="2016-03" db="UniProtKB">
        <authorList>
            <consortium name="EnsemblProtists"/>
        </authorList>
    </citation>
    <scope>IDENTIFICATION</scope>
</reference>
<gene>
    <name evidence="8" type="ORF">GUITHDRAFT_111180</name>
</gene>
<dbReference type="OrthoDB" id="1911748at2759"/>
<feature type="domain" description="PpiC" evidence="7">
    <location>
        <begin position="33"/>
        <end position="123"/>
    </location>
</feature>
<dbReference type="GO" id="GO:0003755">
    <property type="term" value="F:peptidyl-prolyl cis-trans isomerase activity"/>
    <property type="evidence" value="ECO:0007669"/>
    <property type="project" value="UniProtKB-UniRule"/>
</dbReference>
<evidence type="ECO:0000313" key="10">
    <source>
        <dbReference type="Proteomes" id="UP000011087"/>
    </source>
</evidence>
<dbReference type="InterPro" id="IPR043323">
    <property type="entry name" value="PIN4"/>
</dbReference>
<keyword evidence="3 5" id="KW-0697">Rotamase</keyword>
<dbReference type="GO" id="GO:0006364">
    <property type="term" value="P:rRNA processing"/>
    <property type="evidence" value="ECO:0007669"/>
    <property type="project" value="InterPro"/>
</dbReference>
<comment type="catalytic activity">
    <reaction evidence="1 6">
        <text>[protein]-peptidylproline (omega=180) = [protein]-peptidylproline (omega=0)</text>
        <dbReference type="Rhea" id="RHEA:16237"/>
        <dbReference type="Rhea" id="RHEA-COMP:10747"/>
        <dbReference type="Rhea" id="RHEA-COMP:10748"/>
        <dbReference type="ChEBI" id="CHEBI:83833"/>
        <dbReference type="ChEBI" id="CHEBI:83834"/>
        <dbReference type="EC" id="5.2.1.8"/>
    </reaction>
</comment>
<name>L1J3X1_GUITC</name>
<evidence type="ECO:0000256" key="6">
    <source>
        <dbReference type="RuleBase" id="RU363014"/>
    </source>
</evidence>
<evidence type="ECO:0000256" key="3">
    <source>
        <dbReference type="ARBA" id="ARBA00023110"/>
    </source>
</evidence>
<evidence type="ECO:0000313" key="8">
    <source>
        <dbReference type="EMBL" id="EKX42809.1"/>
    </source>
</evidence>
<organism evidence="8">
    <name type="scientific">Guillardia theta (strain CCMP2712)</name>
    <name type="common">Cryptophyte</name>
    <dbReference type="NCBI Taxonomy" id="905079"/>
    <lineage>
        <taxon>Eukaryota</taxon>
        <taxon>Cryptophyceae</taxon>
        <taxon>Pyrenomonadales</taxon>
        <taxon>Geminigeraceae</taxon>
        <taxon>Guillardia</taxon>
    </lineage>
</organism>
<evidence type="ECO:0000256" key="2">
    <source>
        <dbReference type="ARBA" id="ARBA00010242"/>
    </source>
</evidence>
<dbReference type="EMBL" id="JH993014">
    <property type="protein sequence ID" value="EKX42809.1"/>
    <property type="molecule type" value="Genomic_DNA"/>
</dbReference>
<evidence type="ECO:0000256" key="1">
    <source>
        <dbReference type="ARBA" id="ARBA00000971"/>
    </source>
</evidence>
<dbReference type="InterPro" id="IPR000297">
    <property type="entry name" value="PPIase_PpiC"/>
</dbReference>
<dbReference type="Gene3D" id="3.10.50.40">
    <property type="match status" value="1"/>
</dbReference>
<dbReference type="Pfam" id="PF00639">
    <property type="entry name" value="Rotamase"/>
    <property type="match status" value="1"/>
</dbReference>
<dbReference type="SUPFAM" id="SSF54534">
    <property type="entry name" value="FKBP-like"/>
    <property type="match status" value="1"/>
</dbReference>
<dbReference type="Proteomes" id="UP000011087">
    <property type="component" value="Unassembled WGS sequence"/>
</dbReference>
<dbReference type="GeneID" id="17299553"/>
<dbReference type="HOGENOM" id="CLU_090028_2_1_1"/>
<dbReference type="GO" id="GO:0003677">
    <property type="term" value="F:DNA binding"/>
    <property type="evidence" value="ECO:0007669"/>
    <property type="project" value="InterPro"/>
</dbReference>
<keyword evidence="10" id="KW-1185">Reference proteome</keyword>
<evidence type="ECO:0000256" key="5">
    <source>
        <dbReference type="PROSITE-ProRule" id="PRU00278"/>
    </source>
</evidence>
<keyword evidence="4 5" id="KW-0413">Isomerase</keyword>
<protein>
    <recommendedName>
        <fullName evidence="6">Peptidyl-prolyl cis-trans isomerase</fullName>
        <ecNumber evidence="6">5.2.1.8</ecNumber>
    </recommendedName>
</protein>
<dbReference type="PANTHER" id="PTHR45995">
    <property type="match status" value="1"/>
</dbReference>
<dbReference type="STRING" id="905079.L1J3X1"/>
<evidence type="ECO:0000313" key="9">
    <source>
        <dbReference type="EnsemblProtists" id="EKX42809"/>
    </source>
</evidence>
<reference evidence="8 10" key="1">
    <citation type="journal article" date="2012" name="Nature">
        <title>Algal genomes reveal evolutionary mosaicism and the fate of nucleomorphs.</title>
        <authorList>
            <consortium name="DOE Joint Genome Institute"/>
            <person name="Curtis B.A."/>
            <person name="Tanifuji G."/>
            <person name="Burki F."/>
            <person name="Gruber A."/>
            <person name="Irimia M."/>
            <person name="Maruyama S."/>
            <person name="Arias M.C."/>
            <person name="Ball S.G."/>
            <person name="Gile G.H."/>
            <person name="Hirakawa Y."/>
            <person name="Hopkins J.F."/>
            <person name="Kuo A."/>
            <person name="Rensing S.A."/>
            <person name="Schmutz J."/>
            <person name="Symeonidi A."/>
            <person name="Elias M."/>
            <person name="Eveleigh R.J."/>
            <person name="Herman E.K."/>
            <person name="Klute M.J."/>
            <person name="Nakayama T."/>
            <person name="Obornik M."/>
            <person name="Reyes-Prieto A."/>
            <person name="Armbrust E.V."/>
            <person name="Aves S.J."/>
            <person name="Beiko R.G."/>
            <person name="Coutinho P."/>
            <person name="Dacks J.B."/>
            <person name="Durnford D.G."/>
            <person name="Fast N.M."/>
            <person name="Green B.R."/>
            <person name="Grisdale C.J."/>
            <person name="Hempel F."/>
            <person name="Henrissat B."/>
            <person name="Hoppner M.P."/>
            <person name="Ishida K."/>
            <person name="Kim E."/>
            <person name="Koreny L."/>
            <person name="Kroth P.G."/>
            <person name="Liu Y."/>
            <person name="Malik S.B."/>
            <person name="Maier U.G."/>
            <person name="McRose D."/>
            <person name="Mock T."/>
            <person name="Neilson J.A."/>
            <person name="Onodera N.T."/>
            <person name="Poole A.M."/>
            <person name="Pritham E.J."/>
            <person name="Richards T.A."/>
            <person name="Rocap G."/>
            <person name="Roy S.W."/>
            <person name="Sarai C."/>
            <person name="Schaack S."/>
            <person name="Shirato S."/>
            <person name="Slamovits C.H."/>
            <person name="Spencer D.F."/>
            <person name="Suzuki S."/>
            <person name="Worden A.Z."/>
            <person name="Zauner S."/>
            <person name="Barry K."/>
            <person name="Bell C."/>
            <person name="Bharti A.K."/>
            <person name="Crow J.A."/>
            <person name="Grimwood J."/>
            <person name="Kramer R."/>
            <person name="Lindquist E."/>
            <person name="Lucas S."/>
            <person name="Salamov A."/>
            <person name="McFadden G.I."/>
            <person name="Lane C.E."/>
            <person name="Keeling P.J."/>
            <person name="Gray M.W."/>
            <person name="Grigoriev I.V."/>
            <person name="Archibald J.M."/>
        </authorList>
    </citation>
    <scope>NUCLEOTIDE SEQUENCE</scope>
    <source>
        <strain evidence="8 10">CCMP2712</strain>
    </source>
</reference>
<reference evidence="10" key="2">
    <citation type="submission" date="2012-11" db="EMBL/GenBank/DDBJ databases">
        <authorList>
            <person name="Kuo A."/>
            <person name="Curtis B.A."/>
            <person name="Tanifuji G."/>
            <person name="Burki F."/>
            <person name="Gruber A."/>
            <person name="Irimia M."/>
            <person name="Maruyama S."/>
            <person name="Arias M.C."/>
            <person name="Ball S.G."/>
            <person name="Gile G.H."/>
            <person name="Hirakawa Y."/>
            <person name="Hopkins J.F."/>
            <person name="Rensing S.A."/>
            <person name="Schmutz J."/>
            <person name="Symeonidi A."/>
            <person name="Elias M."/>
            <person name="Eveleigh R.J."/>
            <person name="Herman E.K."/>
            <person name="Klute M.J."/>
            <person name="Nakayama T."/>
            <person name="Obornik M."/>
            <person name="Reyes-Prieto A."/>
            <person name="Armbrust E.V."/>
            <person name="Aves S.J."/>
            <person name="Beiko R.G."/>
            <person name="Coutinho P."/>
            <person name="Dacks J.B."/>
            <person name="Durnford D.G."/>
            <person name="Fast N.M."/>
            <person name="Green B.R."/>
            <person name="Grisdale C."/>
            <person name="Hempe F."/>
            <person name="Henrissat B."/>
            <person name="Hoppner M.P."/>
            <person name="Ishida K.-I."/>
            <person name="Kim E."/>
            <person name="Koreny L."/>
            <person name="Kroth P.G."/>
            <person name="Liu Y."/>
            <person name="Malik S.-B."/>
            <person name="Maier U.G."/>
            <person name="McRose D."/>
            <person name="Mock T."/>
            <person name="Neilson J.A."/>
            <person name="Onodera N.T."/>
            <person name="Poole A.M."/>
            <person name="Pritham E.J."/>
            <person name="Richards T.A."/>
            <person name="Rocap G."/>
            <person name="Roy S.W."/>
            <person name="Sarai C."/>
            <person name="Schaack S."/>
            <person name="Shirato S."/>
            <person name="Slamovits C.H."/>
            <person name="Spencer D.F."/>
            <person name="Suzuki S."/>
            <person name="Worden A.Z."/>
            <person name="Zauner S."/>
            <person name="Barry K."/>
            <person name="Bell C."/>
            <person name="Bharti A.K."/>
            <person name="Crow J.A."/>
            <person name="Grimwood J."/>
            <person name="Kramer R."/>
            <person name="Lindquist E."/>
            <person name="Lucas S."/>
            <person name="Salamov A."/>
            <person name="McFadden G.I."/>
            <person name="Lane C.E."/>
            <person name="Keeling P.J."/>
            <person name="Gray M.W."/>
            <person name="Grigoriev I.V."/>
            <person name="Archibald J.M."/>
        </authorList>
    </citation>
    <scope>NUCLEOTIDE SEQUENCE</scope>
    <source>
        <strain evidence="10">CCMP2712</strain>
    </source>
</reference>
<sequence length="125" mass="13622">MGKDKGAAAGGKAAAAKAKSEAAAVAAAKEKGVEMMECRHILVEKHSKAVEILEIINSGKMGFNEAAREYSIDKAGKSGLLGWKRRNELDQDFWNAALEVPEGKYTKEPVKTQYGYHIIMVQARK</sequence>
<dbReference type="PaxDb" id="55529-EKX42809"/>
<accession>L1J3X1</accession>
<dbReference type="AlphaFoldDB" id="L1J3X1"/>
<dbReference type="EC" id="5.2.1.8" evidence="6"/>
<dbReference type="PROSITE" id="PS50198">
    <property type="entry name" value="PPIC_PPIASE_2"/>
    <property type="match status" value="1"/>
</dbReference>
<dbReference type="eggNOG" id="KOG3258">
    <property type="taxonomic scope" value="Eukaryota"/>
</dbReference>
<dbReference type="InterPro" id="IPR046357">
    <property type="entry name" value="PPIase_dom_sf"/>
</dbReference>
<evidence type="ECO:0000259" key="7">
    <source>
        <dbReference type="PROSITE" id="PS50198"/>
    </source>
</evidence>
<dbReference type="EnsemblProtists" id="EKX42809">
    <property type="protein sequence ID" value="EKX42809"/>
    <property type="gene ID" value="GUITHDRAFT_111180"/>
</dbReference>
<comment type="similarity">
    <text evidence="2">Belongs to the PpiC/parvulin rotamase family. PIN4 subfamily.</text>
</comment>
<dbReference type="KEGG" id="gtt:GUITHDRAFT_111180"/>
<dbReference type="RefSeq" id="XP_005829789.1">
    <property type="nucleotide sequence ID" value="XM_005829732.1"/>
</dbReference>
<proteinExistence type="inferred from homology"/>
<dbReference type="OMA" id="YHIIMVT"/>